<dbReference type="SUPFAM" id="SSF53850">
    <property type="entry name" value="Periplasmic binding protein-like II"/>
    <property type="match status" value="1"/>
</dbReference>
<dbReference type="InterPro" id="IPR039424">
    <property type="entry name" value="SBP_5"/>
</dbReference>
<keyword evidence="3" id="KW-0732">Signal</keyword>
<evidence type="ECO:0000256" key="3">
    <source>
        <dbReference type="ARBA" id="ARBA00022729"/>
    </source>
</evidence>
<dbReference type="InterPro" id="IPR030678">
    <property type="entry name" value="Peptide/Ni-bd"/>
</dbReference>
<name>A0A1F6BYS4_9BACT</name>
<protein>
    <recommendedName>
        <fullName evidence="4">Solute-binding protein family 5 domain-containing protein</fullName>
    </recommendedName>
</protein>
<comment type="similarity">
    <text evidence="1">Belongs to the bacterial solute-binding protein 5 family.</text>
</comment>
<dbReference type="Gene3D" id="3.90.76.10">
    <property type="entry name" value="Dipeptide-binding Protein, Domain 1"/>
    <property type="match status" value="1"/>
</dbReference>
<dbReference type="GO" id="GO:0015833">
    <property type="term" value="P:peptide transport"/>
    <property type="evidence" value="ECO:0007669"/>
    <property type="project" value="TreeGrafter"/>
</dbReference>
<dbReference type="Proteomes" id="UP000176996">
    <property type="component" value="Unassembled WGS sequence"/>
</dbReference>
<dbReference type="STRING" id="1798471.A3A21_00590"/>
<dbReference type="Pfam" id="PF00496">
    <property type="entry name" value="SBP_bac_5"/>
    <property type="match status" value="1"/>
</dbReference>
<dbReference type="AlphaFoldDB" id="A0A1F6BYS4"/>
<evidence type="ECO:0000256" key="1">
    <source>
        <dbReference type="ARBA" id="ARBA00005695"/>
    </source>
</evidence>
<dbReference type="PIRSF" id="PIRSF002741">
    <property type="entry name" value="MppA"/>
    <property type="match status" value="1"/>
</dbReference>
<evidence type="ECO:0000313" key="5">
    <source>
        <dbReference type="EMBL" id="OGG42116.1"/>
    </source>
</evidence>
<dbReference type="EMBL" id="MFKK01000006">
    <property type="protein sequence ID" value="OGG42116.1"/>
    <property type="molecule type" value="Genomic_DNA"/>
</dbReference>
<dbReference type="PANTHER" id="PTHR30290:SF9">
    <property type="entry name" value="OLIGOPEPTIDE-BINDING PROTEIN APPA"/>
    <property type="match status" value="1"/>
</dbReference>
<dbReference type="Gene3D" id="3.40.190.10">
    <property type="entry name" value="Periplasmic binding protein-like II"/>
    <property type="match status" value="1"/>
</dbReference>
<evidence type="ECO:0000256" key="2">
    <source>
        <dbReference type="ARBA" id="ARBA00022448"/>
    </source>
</evidence>
<gene>
    <name evidence="5" type="ORF">A3A21_00590</name>
</gene>
<dbReference type="GO" id="GO:1904680">
    <property type="term" value="F:peptide transmembrane transporter activity"/>
    <property type="evidence" value="ECO:0007669"/>
    <property type="project" value="TreeGrafter"/>
</dbReference>
<evidence type="ECO:0000259" key="4">
    <source>
        <dbReference type="Pfam" id="PF00496"/>
    </source>
</evidence>
<feature type="domain" description="Solute-binding protein family 5" evidence="4">
    <location>
        <begin position="90"/>
        <end position="436"/>
    </location>
</feature>
<comment type="caution">
    <text evidence="5">The sequence shown here is derived from an EMBL/GenBank/DDBJ whole genome shotgun (WGS) entry which is preliminary data.</text>
</comment>
<dbReference type="Gene3D" id="3.10.105.10">
    <property type="entry name" value="Dipeptide-binding Protein, Domain 3"/>
    <property type="match status" value="1"/>
</dbReference>
<dbReference type="GO" id="GO:0042597">
    <property type="term" value="C:periplasmic space"/>
    <property type="evidence" value="ECO:0007669"/>
    <property type="project" value="UniProtKB-ARBA"/>
</dbReference>
<keyword evidence="2" id="KW-0813">Transport</keyword>
<sequence length="550" mass="62412">MNPKTVYHTWTKRERIIGVVSFVVFVLSSITRTTLAINEWSVAVPVAGGTYREGVVGQPIAINPIISANPVDADISSLLYASLGSISSNIEKKKDEVTYTIKIKEGLVWSNGQPLTSNDIIFTIQTIQNPEASSPLYETWRGATTERISELQVQITLSSPYAFFLNHIENLFVIPKHIYGTIPAANLRLSAYNLEPVGSGPYIFKSFLKRKDGFISEYRLERNETYHGEKPFIKKFYLIFFEKEEDALKAFKLRQIDGFGTTNPENIIEAKKTIENGGGIIEKIPMSRYYAIFFNPNINGILKQQSVRTALDNAIDKERITKEVFGENIASPVSGPFMNKKDSADYSSEEIRSLLEKARGKDERIVINLIVPQISFLEKTAGIIKKNWEDAGVDEVNLLTLPLDDLMENVVKTNNYEALLFGNVLDVSEDIYPFWHSSQRFYPGLNLALYKNQRADMFIEKIRQTENKEEREIYKEEAEQIINGESPAAFLFSLPYLYVHAEKLKGFGVKSEPLSLPKERFGEVTKWHTKEARALKKQQTSPRTEEASSE</sequence>
<dbReference type="InterPro" id="IPR000914">
    <property type="entry name" value="SBP_5_dom"/>
</dbReference>
<accession>A0A1F6BYS4</accession>
<reference evidence="5 6" key="1">
    <citation type="journal article" date="2016" name="Nat. Commun.">
        <title>Thousands of microbial genomes shed light on interconnected biogeochemical processes in an aquifer system.</title>
        <authorList>
            <person name="Anantharaman K."/>
            <person name="Brown C.T."/>
            <person name="Hug L.A."/>
            <person name="Sharon I."/>
            <person name="Castelle C.J."/>
            <person name="Probst A.J."/>
            <person name="Thomas B.C."/>
            <person name="Singh A."/>
            <person name="Wilkins M.J."/>
            <person name="Karaoz U."/>
            <person name="Brodie E.L."/>
            <person name="Williams K.H."/>
            <person name="Hubbard S.S."/>
            <person name="Banfield J.F."/>
        </authorList>
    </citation>
    <scope>NUCLEOTIDE SEQUENCE [LARGE SCALE GENOMIC DNA]</scope>
</reference>
<dbReference type="PANTHER" id="PTHR30290">
    <property type="entry name" value="PERIPLASMIC BINDING COMPONENT OF ABC TRANSPORTER"/>
    <property type="match status" value="1"/>
</dbReference>
<proteinExistence type="inferred from homology"/>
<evidence type="ECO:0000313" key="6">
    <source>
        <dbReference type="Proteomes" id="UP000176996"/>
    </source>
</evidence>
<dbReference type="GO" id="GO:0043190">
    <property type="term" value="C:ATP-binding cassette (ABC) transporter complex"/>
    <property type="evidence" value="ECO:0007669"/>
    <property type="project" value="InterPro"/>
</dbReference>
<organism evidence="5 6">
    <name type="scientific">Candidatus Jorgensenbacteria bacterium RIFCSPLOWO2_01_FULL_45_25b</name>
    <dbReference type="NCBI Taxonomy" id="1798471"/>
    <lineage>
        <taxon>Bacteria</taxon>
        <taxon>Candidatus Joergenseniibacteriota</taxon>
    </lineage>
</organism>